<evidence type="ECO:0000313" key="2">
    <source>
        <dbReference type="Ensembl" id="ENSCSAVP00000009209.1"/>
    </source>
</evidence>
<dbReference type="InParanoid" id="H2YV49"/>
<reference evidence="2" key="2">
    <citation type="submission" date="2025-08" db="UniProtKB">
        <authorList>
            <consortium name="Ensembl"/>
        </authorList>
    </citation>
    <scope>IDENTIFICATION</scope>
</reference>
<reference evidence="2" key="3">
    <citation type="submission" date="2025-09" db="UniProtKB">
        <authorList>
            <consortium name="Ensembl"/>
        </authorList>
    </citation>
    <scope>IDENTIFICATION</scope>
</reference>
<protein>
    <submittedName>
        <fullName evidence="2">Uncharacterized protein</fullName>
    </submittedName>
</protein>
<evidence type="ECO:0000313" key="3">
    <source>
        <dbReference type="Proteomes" id="UP000007875"/>
    </source>
</evidence>
<dbReference type="HOGENOM" id="CLU_1197196_0_0_1"/>
<name>H2YV49_CIOSA</name>
<dbReference type="Proteomes" id="UP000007875">
    <property type="component" value="Unassembled WGS sequence"/>
</dbReference>
<feature type="region of interest" description="Disordered" evidence="1">
    <location>
        <begin position="9"/>
        <end position="109"/>
    </location>
</feature>
<dbReference type="GeneTree" id="ENSGT00660000096758"/>
<evidence type="ECO:0000256" key="1">
    <source>
        <dbReference type="SAM" id="MobiDB-lite"/>
    </source>
</evidence>
<keyword evidence="3" id="KW-1185">Reference proteome</keyword>
<accession>H2YV49</accession>
<reference evidence="3" key="1">
    <citation type="submission" date="2003-08" db="EMBL/GenBank/DDBJ databases">
        <authorList>
            <person name="Birren B."/>
            <person name="Nusbaum C."/>
            <person name="Abebe A."/>
            <person name="Abouelleil A."/>
            <person name="Adekoya E."/>
            <person name="Ait-zahra M."/>
            <person name="Allen N."/>
            <person name="Allen T."/>
            <person name="An P."/>
            <person name="Anderson M."/>
            <person name="Anderson S."/>
            <person name="Arachchi H."/>
            <person name="Armbruster J."/>
            <person name="Bachantsang P."/>
            <person name="Baldwin J."/>
            <person name="Barry A."/>
            <person name="Bayul T."/>
            <person name="Blitshsteyn B."/>
            <person name="Bloom T."/>
            <person name="Blye J."/>
            <person name="Boguslavskiy L."/>
            <person name="Borowsky M."/>
            <person name="Boukhgalter B."/>
            <person name="Brunache A."/>
            <person name="Butler J."/>
            <person name="Calixte N."/>
            <person name="Calvo S."/>
            <person name="Camarata J."/>
            <person name="Campo K."/>
            <person name="Chang J."/>
            <person name="Cheshatsang Y."/>
            <person name="Citroen M."/>
            <person name="Collymore A."/>
            <person name="Considine T."/>
            <person name="Cook A."/>
            <person name="Cooke P."/>
            <person name="Corum B."/>
            <person name="Cuomo C."/>
            <person name="David R."/>
            <person name="Dawoe T."/>
            <person name="Degray S."/>
            <person name="Dodge S."/>
            <person name="Dooley K."/>
            <person name="Dorje P."/>
            <person name="Dorjee K."/>
            <person name="Dorris L."/>
            <person name="Duffey N."/>
            <person name="Dupes A."/>
            <person name="Elkins T."/>
            <person name="Engels R."/>
            <person name="Erickson J."/>
            <person name="Farina A."/>
            <person name="Faro S."/>
            <person name="Ferreira P."/>
            <person name="Fischer H."/>
            <person name="Fitzgerald M."/>
            <person name="Foley K."/>
            <person name="Gage D."/>
            <person name="Galagan J."/>
            <person name="Gearin G."/>
            <person name="Gnerre S."/>
            <person name="Gnirke A."/>
            <person name="Goyette A."/>
            <person name="Graham J."/>
            <person name="Grandbois E."/>
            <person name="Gyaltsen K."/>
            <person name="Hafez N."/>
            <person name="Hagopian D."/>
            <person name="Hagos B."/>
            <person name="Hall J."/>
            <person name="Hatcher B."/>
            <person name="Heller A."/>
            <person name="Higgins H."/>
            <person name="Honan T."/>
            <person name="Horn A."/>
            <person name="Houde N."/>
            <person name="Hughes L."/>
            <person name="Hulme W."/>
            <person name="Husby E."/>
            <person name="Iliev I."/>
            <person name="Jaffe D."/>
            <person name="Jones C."/>
            <person name="Kamal M."/>
            <person name="Kamat A."/>
            <person name="Kamvysselis M."/>
            <person name="Karlsson E."/>
            <person name="Kells C."/>
            <person name="Kieu A."/>
            <person name="Kisner P."/>
            <person name="Kodira C."/>
            <person name="Kulbokas E."/>
            <person name="Labutti K."/>
            <person name="Lama D."/>
            <person name="Landers T."/>
            <person name="Leger J."/>
            <person name="Levine S."/>
            <person name="Lewis D."/>
            <person name="Lewis T."/>
            <person name="Lindblad-toh K."/>
            <person name="Liu X."/>
            <person name="Lokyitsang T."/>
            <person name="Lokyitsang Y."/>
            <person name="Lucien O."/>
            <person name="Lui A."/>
            <person name="Ma L.J."/>
            <person name="Mabbitt R."/>
            <person name="Macdonald J."/>
            <person name="Maclean C."/>
            <person name="Major J."/>
            <person name="Manning J."/>
            <person name="Marabella R."/>
            <person name="Maru K."/>
            <person name="Matthews C."/>
            <person name="Mauceli E."/>
            <person name="Mccarthy M."/>
            <person name="Mcdonough S."/>
            <person name="Mcghee T."/>
            <person name="Meldrim J."/>
            <person name="Meneus L."/>
            <person name="Mesirov J."/>
            <person name="Mihalev A."/>
            <person name="Mihova T."/>
            <person name="Mikkelsen T."/>
            <person name="Mlenga V."/>
            <person name="Moru K."/>
            <person name="Mozes J."/>
            <person name="Mulrain L."/>
            <person name="Munson G."/>
            <person name="Naylor J."/>
            <person name="Newes C."/>
            <person name="Nguyen C."/>
            <person name="Nguyen N."/>
            <person name="Nguyen T."/>
            <person name="Nicol R."/>
            <person name="Nielsen C."/>
            <person name="Nizzari M."/>
            <person name="Norbu C."/>
            <person name="Norbu N."/>
            <person name="O'donnell P."/>
            <person name="Okoawo O."/>
            <person name="O'leary S."/>
            <person name="Omotosho B."/>
            <person name="O'neill K."/>
            <person name="Osman S."/>
            <person name="Parker S."/>
            <person name="Perrin D."/>
            <person name="Phunkhang P."/>
            <person name="Piqani B."/>
            <person name="Purcell S."/>
            <person name="Rachupka T."/>
            <person name="Ramasamy U."/>
            <person name="Rameau R."/>
            <person name="Ray V."/>
            <person name="Raymond C."/>
            <person name="Retta R."/>
            <person name="Richardson S."/>
            <person name="Rise C."/>
            <person name="Rodriguez J."/>
            <person name="Rogers J."/>
            <person name="Rogov P."/>
            <person name="Rutman M."/>
            <person name="Schupbach R."/>
            <person name="Seaman C."/>
            <person name="Settipalli S."/>
            <person name="Sharpe T."/>
            <person name="Sheridan J."/>
            <person name="Sherpa N."/>
            <person name="Shi J."/>
            <person name="Smirnov S."/>
            <person name="Smith C."/>
            <person name="Sougnez C."/>
            <person name="Spencer B."/>
            <person name="Stalker J."/>
            <person name="Stange-thomann N."/>
            <person name="Stavropoulos S."/>
            <person name="Stetson K."/>
            <person name="Stone C."/>
            <person name="Stone S."/>
            <person name="Stubbs M."/>
            <person name="Talamas J."/>
            <person name="Tchuinga P."/>
            <person name="Tenzing P."/>
            <person name="Tesfaye S."/>
            <person name="Theodore J."/>
            <person name="Thoulutsang Y."/>
            <person name="Topham K."/>
            <person name="Towey S."/>
            <person name="Tsamla T."/>
            <person name="Tsomo N."/>
            <person name="Vallee D."/>
            <person name="Vassiliev H."/>
            <person name="Venkataraman V."/>
            <person name="Vinson J."/>
            <person name="Vo A."/>
            <person name="Wade C."/>
            <person name="Wang S."/>
            <person name="Wangchuk T."/>
            <person name="Wangdi T."/>
            <person name="Whittaker C."/>
            <person name="Wilkinson J."/>
            <person name="Wu Y."/>
            <person name="Wyman D."/>
            <person name="Yadav S."/>
            <person name="Yang S."/>
            <person name="Yang X."/>
            <person name="Yeager S."/>
            <person name="Yee E."/>
            <person name="Young G."/>
            <person name="Zainoun J."/>
            <person name="Zembeck L."/>
            <person name="Zimmer A."/>
            <person name="Zody M."/>
            <person name="Lander E."/>
        </authorList>
    </citation>
    <scope>NUCLEOTIDE SEQUENCE [LARGE SCALE GENOMIC DNA]</scope>
</reference>
<dbReference type="AlphaFoldDB" id="H2YV49"/>
<feature type="compositionally biased region" description="Polar residues" evidence="1">
    <location>
        <begin position="71"/>
        <end position="90"/>
    </location>
</feature>
<feature type="compositionally biased region" description="Low complexity" evidence="1">
    <location>
        <begin position="32"/>
        <end position="62"/>
    </location>
</feature>
<proteinExistence type="predicted"/>
<organism evidence="2 3">
    <name type="scientific">Ciona savignyi</name>
    <name type="common">Pacific transparent sea squirt</name>
    <dbReference type="NCBI Taxonomy" id="51511"/>
    <lineage>
        <taxon>Eukaryota</taxon>
        <taxon>Metazoa</taxon>
        <taxon>Chordata</taxon>
        <taxon>Tunicata</taxon>
        <taxon>Ascidiacea</taxon>
        <taxon>Phlebobranchia</taxon>
        <taxon>Cionidae</taxon>
        <taxon>Ciona</taxon>
    </lineage>
</organism>
<sequence>MDYSGLFALGDDGAIGTNDRSLDITSGRRFRPSSSRGQRSRPLSSWGQSSRPSSSRDQSSRPLRYRDQRSRCQISLGQRSLGQSSYQRTLQKGFPKKTRSNNLHPSENAGPRMLVMKLSKVMHEDKGVLNKDVIWLSTKKSGFQDCLSMQLSNRMKEKILLACGRLVQVDGARRSLIDILMSIIRSSFCDKIISLLSENLTKSSGENTRAVNQVSSCLHLINAFMDYIPRHS</sequence>
<dbReference type="Ensembl" id="ENSCSAVT00000009326.1">
    <property type="protein sequence ID" value="ENSCSAVP00000009209.1"/>
    <property type="gene ID" value="ENSCSAVG00000005427.1"/>
</dbReference>